<sequence length="279" mass="31819">MQNIQPKVSIVIPCYNDGLYIEEAVSSALNQTYPNIEVIVVDDGSNTETKAVLKKIEPKISQLITQENQGQSTARNVGINAANGEFILVLDSDDYFESSFCEEAVAVFSSDASIKIVTCQATLLFLDNKKELYIPNGGDIKSFIYGNCALGTSMFKKEDWKRASGYDETMRSGFEDWEFFIRLLKSGGIAFVIQKPLYTYRKRETSTTTRANKARYDLLHFIFTKHKDLYVSDFENFTTFLLDKIQKVETTNQNFKERIDYKIGAVILKPLRFIKSLFK</sequence>
<dbReference type="Gene3D" id="3.90.550.10">
    <property type="entry name" value="Spore Coat Polysaccharide Biosynthesis Protein SpsA, Chain A"/>
    <property type="match status" value="1"/>
</dbReference>
<organism evidence="4 5">
    <name type="scientific">Flavobacterium tibetense</name>
    <dbReference type="NCBI Taxonomy" id="2233533"/>
    <lineage>
        <taxon>Bacteria</taxon>
        <taxon>Pseudomonadati</taxon>
        <taxon>Bacteroidota</taxon>
        <taxon>Flavobacteriia</taxon>
        <taxon>Flavobacteriales</taxon>
        <taxon>Flavobacteriaceae</taxon>
        <taxon>Flavobacterium</taxon>
    </lineage>
</organism>
<dbReference type="InterPro" id="IPR029044">
    <property type="entry name" value="Nucleotide-diphossugar_trans"/>
</dbReference>
<proteinExistence type="predicted"/>
<dbReference type="EMBL" id="QLST01000003">
    <property type="protein sequence ID" value="RBA29319.1"/>
    <property type="molecule type" value="Genomic_DNA"/>
</dbReference>
<evidence type="ECO:0000256" key="1">
    <source>
        <dbReference type="ARBA" id="ARBA00022679"/>
    </source>
</evidence>
<dbReference type="OrthoDB" id="597270at2"/>
<dbReference type="Proteomes" id="UP000253319">
    <property type="component" value="Unassembled WGS sequence"/>
</dbReference>
<feature type="domain" description="Glycosyltransferase 2-like" evidence="2">
    <location>
        <begin position="9"/>
        <end position="118"/>
    </location>
</feature>
<dbReference type="InterPro" id="IPR001173">
    <property type="entry name" value="Glyco_trans_2-like"/>
</dbReference>
<gene>
    <name evidence="4" type="ORF">DPN68_02930</name>
</gene>
<accession>A0A365P4H9</accession>
<protein>
    <submittedName>
        <fullName evidence="4">Glycosyltransferase family 2 protein</fullName>
    </submittedName>
</protein>
<feature type="domain" description="Galactosyltransferase C-terminal" evidence="3">
    <location>
        <begin position="148"/>
        <end position="189"/>
    </location>
</feature>
<dbReference type="Pfam" id="PF00535">
    <property type="entry name" value="Glycos_transf_2"/>
    <property type="match status" value="1"/>
</dbReference>
<evidence type="ECO:0000313" key="5">
    <source>
        <dbReference type="Proteomes" id="UP000253319"/>
    </source>
</evidence>
<comment type="caution">
    <text evidence="4">The sequence shown here is derived from an EMBL/GenBank/DDBJ whole genome shotgun (WGS) entry which is preliminary data.</text>
</comment>
<dbReference type="AlphaFoldDB" id="A0A365P4H9"/>
<dbReference type="InterPro" id="IPR050834">
    <property type="entry name" value="Glycosyltransf_2"/>
</dbReference>
<dbReference type="InterPro" id="IPR027791">
    <property type="entry name" value="Galactosyl_T_C"/>
</dbReference>
<dbReference type="GO" id="GO:0016740">
    <property type="term" value="F:transferase activity"/>
    <property type="evidence" value="ECO:0007669"/>
    <property type="project" value="UniProtKB-KW"/>
</dbReference>
<keyword evidence="1 4" id="KW-0808">Transferase</keyword>
<evidence type="ECO:0000313" key="4">
    <source>
        <dbReference type="EMBL" id="RBA29319.1"/>
    </source>
</evidence>
<evidence type="ECO:0000259" key="3">
    <source>
        <dbReference type="Pfam" id="PF02709"/>
    </source>
</evidence>
<reference evidence="4 5" key="1">
    <citation type="submission" date="2018-06" db="EMBL/GenBank/DDBJ databases">
        <title>Flavobacterium tibetense sp. nov., isolated from a wetland YonghuCo on Tibetan Plateau.</title>
        <authorList>
            <person name="Xing P."/>
            <person name="Phurbu D."/>
            <person name="Lu H."/>
        </authorList>
    </citation>
    <scope>NUCLEOTIDE SEQUENCE [LARGE SCALE GENOMIC DNA]</scope>
    <source>
        <strain evidence="4 5">YH5</strain>
    </source>
</reference>
<evidence type="ECO:0000259" key="2">
    <source>
        <dbReference type="Pfam" id="PF00535"/>
    </source>
</evidence>
<dbReference type="PANTHER" id="PTHR43685:SF2">
    <property type="entry name" value="GLYCOSYLTRANSFERASE 2-LIKE DOMAIN-CONTAINING PROTEIN"/>
    <property type="match status" value="1"/>
</dbReference>
<dbReference type="PANTHER" id="PTHR43685">
    <property type="entry name" value="GLYCOSYLTRANSFERASE"/>
    <property type="match status" value="1"/>
</dbReference>
<dbReference type="Pfam" id="PF02709">
    <property type="entry name" value="Glyco_transf_7C"/>
    <property type="match status" value="1"/>
</dbReference>
<keyword evidence="5" id="KW-1185">Reference proteome</keyword>
<dbReference type="SUPFAM" id="SSF53448">
    <property type="entry name" value="Nucleotide-diphospho-sugar transferases"/>
    <property type="match status" value="1"/>
</dbReference>
<name>A0A365P4H9_9FLAO</name>